<evidence type="ECO:0000256" key="2">
    <source>
        <dbReference type="SAM" id="SignalP"/>
    </source>
</evidence>
<feature type="chain" id="PRO_5012972171" evidence="2">
    <location>
        <begin position="16"/>
        <end position="522"/>
    </location>
</feature>
<feature type="region of interest" description="Disordered" evidence="1">
    <location>
        <begin position="392"/>
        <end position="411"/>
    </location>
</feature>
<feature type="compositionally biased region" description="Low complexity" evidence="1">
    <location>
        <begin position="120"/>
        <end position="156"/>
    </location>
</feature>
<evidence type="ECO:0000313" key="4">
    <source>
        <dbReference type="Proteomes" id="UP000033647"/>
    </source>
</evidence>
<dbReference type="AlphaFoldDB" id="A0A0F4GE27"/>
<sequence length="522" mass="53139">MKAATILYFAVGALALSRRQEECTANGEECTNTNCCTDSDYECKLTVDATTGELSSLVGNTCQLKTNIAPLCLGLLDACGLDIDGNEINVLGCCAGTSCLADPSGSLFSRGEFVPKSCQADDTSSSSTTTDDSATSTTASATDSATTTTDSASTTTGTCDAGAGSCSKNSDCCSNNCEGLLEPILEPILDPLTGDLLEPVENLLGTCVPLMTSTTTATDSATTTTDSATTATDEMTMTTTTDAATTTPANCEVEAKPCNYAEDCCSYECIPNEHAPVYFRRGGEHEYFSGTCKPYHPVEAPYYPTETSYSGCPYPTTYEVKPTEYATTIVYEHSTATVTVCPTVKPAPTYPAKETVYTEVYVTYIPVTKTEPAPTTYATVSTVTVTVQPSMTACPSKPAASPAAPADTHPAPYSAPAAPAYSASASPAAPADASPAAPGAVQQIADGQVQSPAGGANASPVQQIADGQLQNPAAPAPAAPAYGGKASNGTASPSAPQTYTGAAGKQIASFGAVVLGAVVAAL</sequence>
<gene>
    <name evidence="3" type="ORF">TI39_contig4102g00003</name>
</gene>
<feature type="region of interest" description="Disordered" evidence="1">
    <location>
        <begin position="471"/>
        <end position="499"/>
    </location>
</feature>
<feature type="compositionally biased region" description="Low complexity" evidence="1">
    <location>
        <begin position="416"/>
        <end position="438"/>
    </location>
</feature>
<feature type="region of interest" description="Disordered" evidence="1">
    <location>
        <begin position="117"/>
        <end position="156"/>
    </location>
</feature>
<proteinExistence type="predicted"/>
<accession>A0A0F4GE27</accession>
<evidence type="ECO:0000313" key="3">
    <source>
        <dbReference type="EMBL" id="KJX95579.1"/>
    </source>
</evidence>
<name>A0A0F4GE27_9PEZI</name>
<protein>
    <submittedName>
        <fullName evidence="3">Uncharacterized protein</fullName>
    </submittedName>
</protein>
<dbReference type="Proteomes" id="UP000033647">
    <property type="component" value="Unassembled WGS sequence"/>
</dbReference>
<dbReference type="EMBL" id="LAFY01004062">
    <property type="protein sequence ID" value="KJX95579.1"/>
    <property type="molecule type" value="Genomic_DNA"/>
</dbReference>
<evidence type="ECO:0000256" key="1">
    <source>
        <dbReference type="SAM" id="MobiDB-lite"/>
    </source>
</evidence>
<keyword evidence="2" id="KW-0732">Signal</keyword>
<dbReference type="STRING" id="1047168.A0A0F4GE27"/>
<comment type="caution">
    <text evidence="3">The sequence shown here is derived from an EMBL/GenBank/DDBJ whole genome shotgun (WGS) entry which is preliminary data.</text>
</comment>
<organism evidence="3 4">
    <name type="scientific">Zymoseptoria brevis</name>
    <dbReference type="NCBI Taxonomy" id="1047168"/>
    <lineage>
        <taxon>Eukaryota</taxon>
        <taxon>Fungi</taxon>
        <taxon>Dikarya</taxon>
        <taxon>Ascomycota</taxon>
        <taxon>Pezizomycotina</taxon>
        <taxon>Dothideomycetes</taxon>
        <taxon>Dothideomycetidae</taxon>
        <taxon>Mycosphaerellales</taxon>
        <taxon>Mycosphaerellaceae</taxon>
        <taxon>Zymoseptoria</taxon>
    </lineage>
</organism>
<keyword evidence="4" id="KW-1185">Reference proteome</keyword>
<dbReference type="OrthoDB" id="10573179at2759"/>
<feature type="compositionally biased region" description="Polar residues" evidence="1">
    <location>
        <begin position="487"/>
        <end position="499"/>
    </location>
</feature>
<reference evidence="3 4" key="1">
    <citation type="submission" date="2015-03" db="EMBL/GenBank/DDBJ databases">
        <title>RNA-seq based gene annotation and comparative genomics of four Zymoseptoria species reveal species-specific pathogenicity related genes and transposable element activity.</title>
        <authorList>
            <person name="Grandaubert J."/>
            <person name="Bhattacharyya A."/>
            <person name="Stukenbrock E.H."/>
        </authorList>
    </citation>
    <scope>NUCLEOTIDE SEQUENCE [LARGE SCALE GENOMIC DNA]</scope>
    <source>
        <strain evidence="3 4">Zb18110</strain>
    </source>
</reference>
<feature type="signal peptide" evidence="2">
    <location>
        <begin position="1"/>
        <end position="15"/>
    </location>
</feature>
<feature type="region of interest" description="Disordered" evidence="1">
    <location>
        <begin position="416"/>
        <end position="442"/>
    </location>
</feature>